<dbReference type="EMBL" id="BNBO01000009">
    <property type="protein sequence ID" value="GHH67926.1"/>
    <property type="molecule type" value="Genomic_DNA"/>
</dbReference>
<feature type="domain" description="NAD(P)-binding" evidence="2">
    <location>
        <begin position="35"/>
        <end position="135"/>
    </location>
</feature>
<dbReference type="PANTHER" id="PTHR42748:SF3">
    <property type="entry name" value="BLL4366 PROTEIN"/>
    <property type="match status" value="1"/>
</dbReference>
<evidence type="ECO:0000313" key="3">
    <source>
        <dbReference type="EMBL" id="GHH67926.1"/>
    </source>
</evidence>
<keyword evidence="1" id="KW-0521">NADP</keyword>
<dbReference type="Proteomes" id="UP000617734">
    <property type="component" value="Unassembled WGS sequence"/>
</dbReference>
<keyword evidence="4" id="KW-1185">Reference proteome</keyword>
<dbReference type="InterPro" id="IPR016040">
    <property type="entry name" value="NAD(P)-bd_dom"/>
</dbReference>
<proteinExistence type="predicted"/>
<dbReference type="RefSeq" id="WP_190210793.1">
    <property type="nucleotide sequence ID" value="NZ_BNBO01000009.1"/>
</dbReference>
<reference evidence="3" key="1">
    <citation type="journal article" date="2014" name="Int. J. Syst. Evol. Microbiol.">
        <title>Complete genome sequence of Corynebacterium casei LMG S-19264T (=DSM 44701T), isolated from a smear-ripened cheese.</title>
        <authorList>
            <consortium name="US DOE Joint Genome Institute (JGI-PGF)"/>
            <person name="Walter F."/>
            <person name="Albersmeier A."/>
            <person name="Kalinowski J."/>
            <person name="Ruckert C."/>
        </authorList>
    </citation>
    <scope>NUCLEOTIDE SEQUENCE</scope>
    <source>
        <strain evidence="3">JCM 4646</strain>
    </source>
</reference>
<protein>
    <submittedName>
        <fullName evidence="3">LysR family transcriptional regulator</fullName>
    </submittedName>
</protein>
<sequence length="247" mass="26076">MKITVIGTGLIGSRLAAVLEKRGHDVTTASLSSGVDLLTGAGLDAALAGAHTVVNVTNSPTFDDQSLAFFRTTVGNLLAAGEKAGVRHQVVLSIVGVDQVPQLDYYRAKLLQEELLRGGPTPYSIVRATQFFEFMEPTMSWTSDDSAVRLPATPVQPIAADDVVDALADVATGAPLDGILDVAGPDRFTLDEVGRITLAAREDGRPVVTDDRAGLFAAVRGDVLTAGPAARLAPTHYRDWLRSTRKG</sequence>
<accession>A0A919FL89</accession>
<dbReference type="GeneID" id="95352850"/>
<organism evidence="3 4">
    <name type="scientific">Kitasatospora indigofera</name>
    <dbReference type="NCBI Taxonomy" id="67307"/>
    <lineage>
        <taxon>Bacteria</taxon>
        <taxon>Bacillati</taxon>
        <taxon>Actinomycetota</taxon>
        <taxon>Actinomycetes</taxon>
        <taxon>Kitasatosporales</taxon>
        <taxon>Streptomycetaceae</taxon>
        <taxon>Kitasatospora</taxon>
    </lineage>
</organism>
<comment type="caution">
    <text evidence="3">The sequence shown here is derived from an EMBL/GenBank/DDBJ whole genome shotgun (WGS) entry which is preliminary data.</text>
</comment>
<dbReference type="Gene3D" id="3.40.50.720">
    <property type="entry name" value="NAD(P)-binding Rossmann-like Domain"/>
    <property type="match status" value="1"/>
</dbReference>
<dbReference type="AlphaFoldDB" id="A0A919FL89"/>
<dbReference type="InterPro" id="IPR051164">
    <property type="entry name" value="NmrA-like_oxidored"/>
</dbReference>
<name>A0A919FL89_9ACTN</name>
<reference evidence="3" key="2">
    <citation type="submission" date="2020-09" db="EMBL/GenBank/DDBJ databases">
        <authorList>
            <person name="Sun Q."/>
            <person name="Ohkuma M."/>
        </authorList>
    </citation>
    <scope>NUCLEOTIDE SEQUENCE</scope>
    <source>
        <strain evidence="3">JCM 4646</strain>
    </source>
</reference>
<dbReference type="InterPro" id="IPR036291">
    <property type="entry name" value="NAD(P)-bd_dom_sf"/>
</dbReference>
<dbReference type="Pfam" id="PF13460">
    <property type="entry name" value="NAD_binding_10"/>
    <property type="match status" value="1"/>
</dbReference>
<gene>
    <name evidence="3" type="ORF">GCM10018781_23970</name>
</gene>
<evidence type="ECO:0000259" key="2">
    <source>
        <dbReference type="Pfam" id="PF13460"/>
    </source>
</evidence>
<evidence type="ECO:0000313" key="4">
    <source>
        <dbReference type="Proteomes" id="UP000617734"/>
    </source>
</evidence>
<dbReference type="PANTHER" id="PTHR42748">
    <property type="entry name" value="NITROGEN METABOLITE REPRESSION PROTEIN NMRA FAMILY MEMBER"/>
    <property type="match status" value="1"/>
</dbReference>
<evidence type="ECO:0000256" key="1">
    <source>
        <dbReference type="ARBA" id="ARBA00022857"/>
    </source>
</evidence>
<dbReference type="SUPFAM" id="SSF51735">
    <property type="entry name" value="NAD(P)-binding Rossmann-fold domains"/>
    <property type="match status" value="1"/>
</dbReference>